<reference evidence="3" key="1">
    <citation type="submission" date="2023-06" db="EMBL/GenBank/DDBJ databases">
        <title>Uncultivated large filamentous bacteria from sulfidic sediments reveal new species and different genomic features in energy metabolism and defense.</title>
        <authorList>
            <person name="Fonseca A."/>
        </authorList>
    </citation>
    <scope>NUCLEOTIDE SEQUENCE</scope>
    <source>
        <strain evidence="3">HSG4</strain>
    </source>
</reference>
<name>A0ABT7VU56_9GAMM</name>
<dbReference type="InterPro" id="IPR025493">
    <property type="entry name" value="DUF4384"/>
</dbReference>
<feature type="transmembrane region" description="Helical" evidence="1">
    <location>
        <begin position="35"/>
        <end position="54"/>
    </location>
</feature>
<protein>
    <submittedName>
        <fullName evidence="3">DUF4384 domain-containing protein</fullName>
    </submittedName>
</protein>
<keyword evidence="4" id="KW-1185">Reference proteome</keyword>
<dbReference type="EMBL" id="JAUCGM010000437">
    <property type="protein sequence ID" value="MDM8563078.1"/>
    <property type="molecule type" value="Genomic_DNA"/>
</dbReference>
<evidence type="ECO:0000313" key="3">
    <source>
        <dbReference type="EMBL" id="MDM8563078.1"/>
    </source>
</evidence>
<sequence length="270" mass="30562">MSDNISNEKGQKNNSENNSEKIFFNLFFIPKMKQWWASTFVKLIAGLGLIVLLFEFVVGSCEVSEIFGWSLCDKEISEVIGDKPPEKTIGDGHHKEIVVPPPETILQQAYRLFDNNSADLQVEILPSTLKVGESMYIRFKTNSDGYLLVLNINSQGALSQLIPRISQEKPSYLKLNKDQERIIPDPDDPYDLPRFVIEEPTGQEILIAILIKENELPLGIISALPFTSNMQIEQIKNPLNDLYGKLEKSVSKTWSSQVFEYDTFSSNKGD</sequence>
<keyword evidence="1" id="KW-1133">Transmembrane helix</keyword>
<accession>A0ABT7VU56</accession>
<comment type="caution">
    <text evidence="3">The sequence shown here is derived from an EMBL/GenBank/DDBJ whole genome shotgun (WGS) entry which is preliminary data.</text>
</comment>
<keyword evidence="1" id="KW-0812">Transmembrane</keyword>
<dbReference type="Pfam" id="PF14326">
    <property type="entry name" value="DUF4384"/>
    <property type="match status" value="1"/>
</dbReference>
<evidence type="ECO:0000313" key="4">
    <source>
        <dbReference type="Proteomes" id="UP001171945"/>
    </source>
</evidence>
<keyword evidence="1" id="KW-0472">Membrane</keyword>
<dbReference type="Proteomes" id="UP001171945">
    <property type="component" value="Unassembled WGS sequence"/>
</dbReference>
<evidence type="ECO:0000259" key="2">
    <source>
        <dbReference type="Pfam" id="PF14326"/>
    </source>
</evidence>
<proteinExistence type="predicted"/>
<feature type="domain" description="DUF4384" evidence="2">
    <location>
        <begin position="129"/>
        <end position="210"/>
    </location>
</feature>
<organism evidence="3 4">
    <name type="scientific">Candidatus Marithioploca araucensis</name>
    <dbReference type="NCBI Taxonomy" id="70273"/>
    <lineage>
        <taxon>Bacteria</taxon>
        <taxon>Pseudomonadati</taxon>
        <taxon>Pseudomonadota</taxon>
        <taxon>Gammaproteobacteria</taxon>
        <taxon>Thiotrichales</taxon>
        <taxon>Thiotrichaceae</taxon>
        <taxon>Candidatus Marithioploca</taxon>
    </lineage>
</organism>
<gene>
    <name evidence="3" type="ORF">QUF54_06975</name>
</gene>
<evidence type="ECO:0000256" key="1">
    <source>
        <dbReference type="SAM" id="Phobius"/>
    </source>
</evidence>